<reference evidence="1 2" key="1">
    <citation type="journal article" date="2019" name="Int. J. Syst. Evol. Microbiol.">
        <title>The Global Catalogue of Microorganisms (GCM) 10K type strain sequencing project: providing services to taxonomists for standard genome sequencing and annotation.</title>
        <authorList>
            <consortium name="The Broad Institute Genomics Platform"/>
            <consortium name="The Broad Institute Genome Sequencing Center for Infectious Disease"/>
            <person name="Wu L."/>
            <person name="Ma J."/>
        </authorList>
    </citation>
    <scope>NUCLEOTIDE SEQUENCE [LARGE SCALE GENOMIC DNA]</scope>
    <source>
        <strain evidence="1 2">JCM 15577</strain>
    </source>
</reference>
<evidence type="ECO:0000313" key="1">
    <source>
        <dbReference type="EMBL" id="GAA1694608.1"/>
    </source>
</evidence>
<gene>
    <name evidence="1" type="ORF">GCM10009808_09610</name>
</gene>
<evidence type="ECO:0000313" key="2">
    <source>
        <dbReference type="Proteomes" id="UP001501690"/>
    </source>
</evidence>
<name>A0ABN2HX24_9MICO</name>
<dbReference type="EMBL" id="BAAAPL010000001">
    <property type="protein sequence ID" value="GAA1694608.1"/>
    <property type="molecule type" value="Genomic_DNA"/>
</dbReference>
<keyword evidence="2" id="KW-1185">Reference proteome</keyword>
<protein>
    <submittedName>
        <fullName evidence="1">Uncharacterized protein</fullName>
    </submittedName>
</protein>
<comment type="caution">
    <text evidence="1">The sequence shown here is derived from an EMBL/GenBank/DDBJ whole genome shotgun (WGS) entry which is preliminary data.</text>
</comment>
<proteinExistence type="predicted"/>
<organism evidence="1 2">
    <name type="scientific">Microbacterium sediminicola</name>
    <dbReference type="NCBI Taxonomy" id="415210"/>
    <lineage>
        <taxon>Bacteria</taxon>
        <taxon>Bacillati</taxon>
        <taxon>Actinomycetota</taxon>
        <taxon>Actinomycetes</taxon>
        <taxon>Micrococcales</taxon>
        <taxon>Microbacteriaceae</taxon>
        <taxon>Microbacterium</taxon>
    </lineage>
</organism>
<dbReference type="Proteomes" id="UP001501690">
    <property type="component" value="Unassembled WGS sequence"/>
</dbReference>
<accession>A0ABN2HX24</accession>
<sequence length="397" mass="42226">MDDLALPGDLGTVLTELEVDISFEYATYGGVAFVENTEFAITDGQQYTTPVWTYDADASVMSITLSASLAPSREVTTTLGTWTGDATPEVYGVASDLALTESTELYLAFCGVISPADLEGNITFEDLNPQMELCLGMGDIDGVEAWFFSWAIPTARDATIVNQCYSDPSYTTYYESPLYACAWPGTSDSLIPTFSVRLLEVNDAEPVEVLIQFQNLPGNVVFAPNDRFSIPEGARHTTPVGSYNESSAVLTISFEAARSSGSAYVAQRQAVFSDFDTWTASPARLLIPSTNTSSTDLTELSVAFCGNLSIDAYTAGLIGTPASPEVCIGLGDDGESWIGWATPIADGGSIVADCYSNEYFTDASEWAISTCAYPGDNDGALPGVTFVLLFTIPSSGG</sequence>